<protein>
    <submittedName>
        <fullName evidence="2">Transport and Golgi organization protein 2</fullName>
    </submittedName>
</protein>
<sequence>MCTVIVSFAPAEEVPLLVVAVRDELLARPWEQPGRHWPERPELLGGKDTRAGGTWLAVNTSASLPSGPRVGAVVNGLPRDGADPARPAGPARPSRGELPLRLASHGQWEPRPERVGDYEPFHLLGADSRSAVHHAWDGGALTRRSLEPGVSMLVNTGIDPEDPRVRRYAGLFTENRPRPTTAELHAGEPDGIWGKWPRMVDRAMSAGARTHDGTKTDDPTSLRARVDLGDGQLWATSSVTLLACAPDVLRYAFTDSPGDPEAWRIVH</sequence>
<dbReference type="RefSeq" id="WP_141923426.1">
    <property type="nucleotide sequence ID" value="NZ_VFQC01000001.1"/>
</dbReference>
<dbReference type="PANTHER" id="PTHR17985">
    <property type="entry name" value="SER/THR-RICH PROTEIN T10 IN DGCR REGION"/>
    <property type="match status" value="1"/>
</dbReference>
<reference evidence="2 3" key="1">
    <citation type="submission" date="2019-06" db="EMBL/GenBank/DDBJ databases">
        <title>Sequencing the genomes of 1000 actinobacteria strains.</title>
        <authorList>
            <person name="Klenk H.-P."/>
        </authorList>
    </citation>
    <scope>NUCLEOTIDE SEQUENCE [LARGE SCALE GENOMIC DNA]</scope>
    <source>
        <strain evidence="2 3">DSM 45015</strain>
    </source>
</reference>
<feature type="region of interest" description="Disordered" evidence="1">
    <location>
        <begin position="77"/>
        <end position="99"/>
    </location>
</feature>
<evidence type="ECO:0000313" key="3">
    <source>
        <dbReference type="Proteomes" id="UP000317422"/>
    </source>
</evidence>
<comment type="caution">
    <text evidence="2">The sequence shown here is derived from an EMBL/GenBank/DDBJ whole genome shotgun (WGS) entry which is preliminary data.</text>
</comment>
<proteinExistence type="predicted"/>
<gene>
    <name evidence="2" type="ORF">FHX37_1753</name>
</gene>
<evidence type="ECO:0000256" key="1">
    <source>
        <dbReference type="SAM" id="MobiDB-lite"/>
    </source>
</evidence>
<dbReference type="OrthoDB" id="4380123at2"/>
<keyword evidence="3" id="KW-1185">Reference proteome</keyword>
<dbReference type="PANTHER" id="PTHR17985:SF8">
    <property type="entry name" value="TRANSPORT AND GOLGI ORGANIZATION PROTEIN 2 HOMOLOG"/>
    <property type="match status" value="1"/>
</dbReference>
<evidence type="ECO:0000313" key="2">
    <source>
        <dbReference type="EMBL" id="TQN31832.1"/>
    </source>
</evidence>
<feature type="compositionally biased region" description="Low complexity" evidence="1">
    <location>
        <begin position="84"/>
        <end position="93"/>
    </location>
</feature>
<dbReference type="AlphaFoldDB" id="A0A543NJ16"/>
<dbReference type="Pfam" id="PF05742">
    <property type="entry name" value="TANGO2"/>
    <property type="match status" value="1"/>
</dbReference>
<accession>A0A543NJ16</accession>
<dbReference type="EMBL" id="VFQC01000001">
    <property type="protein sequence ID" value="TQN31832.1"/>
    <property type="molecule type" value="Genomic_DNA"/>
</dbReference>
<dbReference type="Proteomes" id="UP000317422">
    <property type="component" value="Unassembled WGS sequence"/>
</dbReference>
<organism evidence="2 3">
    <name type="scientific">Haloactinospora alba</name>
    <dbReference type="NCBI Taxonomy" id="405555"/>
    <lineage>
        <taxon>Bacteria</taxon>
        <taxon>Bacillati</taxon>
        <taxon>Actinomycetota</taxon>
        <taxon>Actinomycetes</taxon>
        <taxon>Streptosporangiales</taxon>
        <taxon>Nocardiopsidaceae</taxon>
        <taxon>Haloactinospora</taxon>
    </lineage>
</organism>
<dbReference type="InterPro" id="IPR008551">
    <property type="entry name" value="TANGO2"/>
</dbReference>
<name>A0A543NJ16_9ACTN</name>